<reference evidence="4" key="1">
    <citation type="journal article" date="2019" name="Int. J. Syst. Evol. Microbiol.">
        <title>The Global Catalogue of Microorganisms (GCM) 10K type strain sequencing project: providing services to taxonomists for standard genome sequencing and annotation.</title>
        <authorList>
            <consortium name="The Broad Institute Genomics Platform"/>
            <consortium name="The Broad Institute Genome Sequencing Center for Infectious Disease"/>
            <person name="Wu L."/>
            <person name="Ma J."/>
        </authorList>
    </citation>
    <scope>NUCLEOTIDE SEQUENCE [LARGE SCALE GENOMIC DNA]</scope>
    <source>
        <strain evidence="4">KCTC 12847</strain>
    </source>
</reference>
<gene>
    <name evidence="3" type="ORF">ACFOEI_07080</name>
</gene>
<dbReference type="SUPFAM" id="SSF110857">
    <property type="entry name" value="Gamma-glutamyl cyclotransferase-like"/>
    <property type="match status" value="1"/>
</dbReference>
<dbReference type="InterPro" id="IPR013024">
    <property type="entry name" value="GGCT-like"/>
</dbReference>
<dbReference type="InterPro" id="IPR009288">
    <property type="entry name" value="AIG2-like_dom"/>
</dbReference>
<proteinExistence type="predicted"/>
<keyword evidence="1" id="KW-0456">Lyase</keyword>
<keyword evidence="3" id="KW-0012">Acyltransferase</keyword>
<dbReference type="PANTHER" id="PTHR12935:SF0">
    <property type="entry name" value="GAMMA-GLUTAMYLCYCLOTRANSFERASE"/>
    <property type="match status" value="1"/>
</dbReference>
<dbReference type="InterPro" id="IPR036568">
    <property type="entry name" value="GGCT-like_sf"/>
</dbReference>
<dbReference type="PANTHER" id="PTHR12935">
    <property type="entry name" value="GAMMA-GLUTAMYLCYCLOTRANSFERASE"/>
    <property type="match status" value="1"/>
</dbReference>
<protein>
    <submittedName>
        <fullName evidence="3">Gamma-glutamylcyclotransferase family protein</fullName>
        <ecNumber evidence="3">2.3.2.-</ecNumber>
    </submittedName>
</protein>
<dbReference type="CDD" id="cd06661">
    <property type="entry name" value="GGCT_like"/>
    <property type="match status" value="1"/>
</dbReference>
<feature type="domain" description="Gamma-glutamylcyclotransferase AIG2-like" evidence="2">
    <location>
        <begin position="4"/>
        <end position="110"/>
    </location>
</feature>
<comment type="caution">
    <text evidence="3">The sequence shown here is derived from an EMBL/GenBank/DDBJ whole genome shotgun (WGS) entry which is preliminary data.</text>
</comment>
<evidence type="ECO:0000313" key="4">
    <source>
        <dbReference type="Proteomes" id="UP001595640"/>
    </source>
</evidence>
<evidence type="ECO:0000259" key="2">
    <source>
        <dbReference type="Pfam" id="PF06094"/>
    </source>
</evidence>
<dbReference type="GO" id="GO:0016746">
    <property type="term" value="F:acyltransferase activity"/>
    <property type="evidence" value="ECO:0007669"/>
    <property type="project" value="UniProtKB-KW"/>
</dbReference>
<dbReference type="Gene3D" id="3.10.490.10">
    <property type="entry name" value="Gamma-glutamyl cyclotransferase-like"/>
    <property type="match status" value="1"/>
</dbReference>
<dbReference type="RefSeq" id="WP_019017276.1">
    <property type="nucleotide sequence ID" value="NZ_BMXD01000003.1"/>
</dbReference>
<evidence type="ECO:0000256" key="1">
    <source>
        <dbReference type="ARBA" id="ARBA00023239"/>
    </source>
</evidence>
<name>A0ABV7LZD2_9GAMM</name>
<dbReference type="InterPro" id="IPR017939">
    <property type="entry name" value="G-Glutamylcylcotransferase"/>
</dbReference>
<dbReference type="EMBL" id="JBHRUH010000012">
    <property type="protein sequence ID" value="MFC3291829.1"/>
    <property type="molecule type" value="Genomic_DNA"/>
</dbReference>
<keyword evidence="3" id="KW-0808">Transferase</keyword>
<dbReference type="Pfam" id="PF06094">
    <property type="entry name" value="GGACT"/>
    <property type="match status" value="1"/>
</dbReference>
<sequence length="166" mass="18726">MPYYFAYGSNMNVERVAARIGETRRALSGTLMDYVLTFDKASRIPGIAHANVTSRPGERVEGVLFELLEPAQIELMDPFEGVPKDYFRQRRPIHTPEGEIEAWVYIAVPERTRPSLKPAREYLDHLLAGKPFLSRDYHARLAETETVSGLCDATLAVLGLSRFSAR</sequence>
<organism evidence="3 4">
    <name type="scientific">Modicisalibacter luteus</name>
    <dbReference type="NCBI Taxonomy" id="453962"/>
    <lineage>
        <taxon>Bacteria</taxon>
        <taxon>Pseudomonadati</taxon>
        <taxon>Pseudomonadota</taxon>
        <taxon>Gammaproteobacteria</taxon>
        <taxon>Oceanospirillales</taxon>
        <taxon>Halomonadaceae</taxon>
        <taxon>Modicisalibacter</taxon>
    </lineage>
</organism>
<dbReference type="EC" id="2.3.2.-" evidence="3"/>
<accession>A0ABV7LZD2</accession>
<dbReference type="Proteomes" id="UP001595640">
    <property type="component" value="Unassembled WGS sequence"/>
</dbReference>
<keyword evidence="4" id="KW-1185">Reference proteome</keyword>
<evidence type="ECO:0000313" key="3">
    <source>
        <dbReference type="EMBL" id="MFC3291829.1"/>
    </source>
</evidence>